<protein>
    <submittedName>
        <fullName evidence="1">Uncharacterized protein</fullName>
    </submittedName>
</protein>
<evidence type="ECO:0000313" key="1">
    <source>
        <dbReference type="EMBL" id="AAF39071.1"/>
    </source>
</evidence>
<gene>
    <name evidence="1" type="ordered locus">TC_0198</name>
</gene>
<evidence type="ECO:0000313" key="2">
    <source>
        <dbReference type="Proteomes" id="UP000000800"/>
    </source>
</evidence>
<dbReference type="KEGG" id="cmu:TC_0198"/>
<dbReference type="PIR" id="B81731">
    <property type="entry name" value="B81731"/>
</dbReference>
<accession>Q9PLA9</accession>
<dbReference type="EMBL" id="AE002160">
    <property type="protein sequence ID" value="AAF39071.1"/>
    <property type="molecule type" value="Genomic_DNA"/>
</dbReference>
<sequence>MDKTSLDKPLNNFIKNQESFYSLINLLSKQLENIFFNLVGAKKIPNLTLEIRDQDFV</sequence>
<proteinExistence type="predicted"/>
<reference evidence="1 2" key="1">
    <citation type="journal article" date="2000" name="Nucleic Acids Res.">
        <title>Genome sequences of Chlamydia trachomatis MoPn and Chlamydia pneumoniae AR39.</title>
        <authorList>
            <person name="Read T.D."/>
            <person name="Brunham R.C."/>
            <person name="Shen C."/>
            <person name="Gill S.R."/>
            <person name="Heidelberg J.F."/>
            <person name="White O."/>
            <person name="Hickey E.K."/>
            <person name="Peterson J.D."/>
            <person name="Utterback T.R."/>
            <person name="Berry K.J."/>
            <person name="Bass S."/>
            <person name="Linher K.D."/>
            <person name="Weidman J.F."/>
            <person name="Khouri H.M."/>
            <person name="Craven B."/>
            <person name="Bowman C."/>
            <person name="Dodson R.J."/>
            <person name="Gwinn M.L."/>
            <person name="Nelson W.C."/>
            <person name="DeBoy R.T."/>
            <person name="Kolonay J.F."/>
            <person name="McClarty G."/>
            <person name="Salzberg S.L."/>
            <person name="Eisen J.A."/>
            <person name="Fraser C.M."/>
        </authorList>
    </citation>
    <scope>NUCLEOTIDE SEQUENCE [LARGE SCALE GENOMIC DNA]</scope>
    <source>
        <strain evidence="2">MoPn / Nigg</strain>
    </source>
</reference>
<dbReference type="AlphaFoldDB" id="Q9PLA9"/>
<dbReference type="HOGENOM" id="CLU_2988241_0_0_0"/>
<keyword evidence="2" id="KW-1185">Reference proteome</keyword>
<organism evidence="1 2">
    <name type="scientific">Chlamydia muridarum (strain MoPn / Nigg)</name>
    <dbReference type="NCBI Taxonomy" id="243161"/>
    <lineage>
        <taxon>Bacteria</taxon>
        <taxon>Pseudomonadati</taxon>
        <taxon>Chlamydiota</taxon>
        <taxon>Chlamydiia</taxon>
        <taxon>Chlamydiales</taxon>
        <taxon>Chlamydiaceae</taxon>
        <taxon>Chlamydia/Chlamydophila group</taxon>
        <taxon>Chlamydia</taxon>
    </lineage>
</organism>
<dbReference type="Proteomes" id="UP000000800">
    <property type="component" value="Chromosome"/>
</dbReference>
<name>Q9PLA9_CHLMU</name>